<organism evidence="1 2">
    <name type="scientific">Candidatus Carbonibacillus altaicus</name>
    <dbReference type="NCBI Taxonomy" id="2163959"/>
    <lineage>
        <taxon>Bacteria</taxon>
        <taxon>Bacillati</taxon>
        <taxon>Bacillota</taxon>
        <taxon>Bacilli</taxon>
        <taxon>Bacillales</taxon>
        <taxon>Candidatus Carbonibacillus</taxon>
    </lineage>
</organism>
<evidence type="ECO:0000313" key="1">
    <source>
        <dbReference type="EMBL" id="PTQ57294.1"/>
    </source>
</evidence>
<dbReference type="Proteomes" id="UP000244338">
    <property type="component" value="Unassembled WGS sequence"/>
</dbReference>
<evidence type="ECO:0000313" key="2">
    <source>
        <dbReference type="Proteomes" id="UP000244338"/>
    </source>
</evidence>
<protein>
    <submittedName>
        <fullName evidence="1">DUF324 domain containing Cmr6-like protein</fullName>
    </submittedName>
</protein>
<comment type="caution">
    <text evidence="1">The sequence shown here is derived from an EMBL/GenBank/DDBJ whole genome shotgun (WGS) entry which is preliminary data.</text>
</comment>
<dbReference type="EMBL" id="PEBX01000009">
    <property type="protein sequence ID" value="PTQ57294.1"/>
    <property type="molecule type" value="Genomic_DNA"/>
</dbReference>
<name>A0A2R6Y3N0_9BACL</name>
<dbReference type="AlphaFoldDB" id="A0A2R6Y3N0"/>
<reference evidence="2" key="1">
    <citation type="journal article" date="2018" name="Sci. Rep.">
        <title>Lignite coal burning seam in the remote Altai Mountains harbors a hydrogen-driven thermophilic microbial community.</title>
        <authorList>
            <person name="Kadnikov V.V."/>
            <person name="Mardanov A.V."/>
            <person name="Ivasenko D.A."/>
            <person name="Antsiferov D.V."/>
            <person name="Beletsky A.V."/>
            <person name="Karnachuk O.V."/>
            <person name="Ravin N.V."/>
        </authorList>
    </citation>
    <scope>NUCLEOTIDE SEQUENCE [LARGE SCALE GENOMIC DNA]</scope>
</reference>
<accession>A0A2R6Y3N0</accession>
<gene>
    <name evidence="1" type="ORF">BSOLF_1845</name>
</gene>
<sequence>MHWELYRWVWQLQSPLFIGSTPAGMLNRCRLYVPARAMWGAMTAEIARSQNGGGHPKYKEIGLQLKEEVRFSYLYPAEFDGKEWREWLPTYAEKGSMGLVWRREGTHDDALKKSDREMRFRLLHTRPSTSINPDTYAAEDGSLRETECIQTFWRNNSSDLSPVAMVGYFFIKSPALLEKMEKIRMIFLGGDTRYGLGRLKRMAWSKADAIFNMKPSLEEQDPVIAGKRILAHSRPADQSMRGALEVLFGWDKNAPHSESQQAKPWFVPGSYCETSEDESKLKWTIDQNGLWQGKALE</sequence>
<proteinExistence type="predicted"/>